<keyword evidence="7 11" id="KW-0106">Calcium</keyword>
<evidence type="ECO:0000313" key="18">
    <source>
        <dbReference type="Proteomes" id="UP001054889"/>
    </source>
</evidence>
<feature type="binding site" evidence="11">
    <location>
        <position position="21"/>
    </location>
    <ligand>
        <name>Ca(2+)</name>
        <dbReference type="ChEBI" id="CHEBI:29108"/>
        <label>1</label>
    </ligand>
</feature>
<dbReference type="AlphaFoldDB" id="A0AAV5BWC7"/>
<feature type="binding site" evidence="11">
    <location>
        <position position="19"/>
    </location>
    <ligand>
        <name>Ca(2+)</name>
        <dbReference type="ChEBI" id="CHEBI:29108"/>
        <label>1</label>
    </ligand>
</feature>
<feature type="binding site" evidence="11">
    <location>
        <position position="15"/>
    </location>
    <ligand>
        <name>Ca(2+)</name>
        <dbReference type="ChEBI" id="CHEBI:29108"/>
        <label>1</label>
    </ligand>
</feature>
<feature type="compositionally biased region" description="Low complexity" evidence="15">
    <location>
        <begin position="125"/>
        <end position="144"/>
    </location>
</feature>
<feature type="binding site" evidence="11">
    <location>
        <position position="17"/>
    </location>
    <ligand>
        <name>Ca(2+)</name>
        <dbReference type="ChEBI" id="CHEBI:29108"/>
        <label>1</label>
    </ligand>
</feature>
<keyword evidence="10 14" id="KW-0376">Hydrogen peroxide</keyword>
<dbReference type="PROSITE" id="PS00435">
    <property type="entry name" value="PEROXIDASE_1"/>
    <property type="match status" value="1"/>
</dbReference>
<dbReference type="EC" id="1.11.1.7" evidence="14"/>
<evidence type="ECO:0000259" key="16">
    <source>
        <dbReference type="PROSITE" id="PS50873"/>
    </source>
</evidence>
<evidence type="ECO:0000256" key="12">
    <source>
        <dbReference type="PIRSR" id="PIRSR600823-4"/>
    </source>
</evidence>
<dbReference type="Gene3D" id="1.10.420.10">
    <property type="entry name" value="Peroxidase, domain 2"/>
    <property type="match status" value="1"/>
</dbReference>
<evidence type="ECO:0000256" key="15">
    <source>
        <dbReference type="SAM" id="MobiDB-lite"/>
    </source>
</evidence>
<comment type="caution">
    <text evidence="17">The sequence shown here is derived from an EMBL/GenBank/DDBJ whole genome shotgun (WGS) entry which is preliminary data.</text>
</comment>
<keyword evidence="6 11" id="KW-0479">Metal-binding</keyword>
<comment type="function">
    <text evidence="14">Removal of H(2)O(2), oxidation of toxic reductants, biosynthesis and degradation of lignin, suberization, auxin catabolism, response to environmental stresses such as wounding, pathogen attack and oxidative stress.</text>
</comment>
<dbReference type="SUPFAM" id="SSF48113">
    <property type="entry name" value="Heme-dependent peroxidases"/>
    <property type="match status" value="2"/>
</dbReference>
<evidence type="ECO:0000256" key="14">
    <source>
        <dbReference type="RuleBase" id="RU362060"/>
    </source>
</evidence>
<comment type="cofactor">
    <cofactor evidence="14">
        <name>heme b</name>
        <dbReference type="ChEBI" id="CHEBI:60344"/>
    </cofactor>
    <text evidence="14">Binds 1 heme b (iron(II)-protoporphyrin IX) group per subunit.</text>
</comment>
<dbReference type="Gene3D" id="1.10.520.10">
    <property type="match status" value="2"/>
</dbReference>
<keyword evidence="4 14" id="KW-0575">Peroxidase</keyword>
<keyword evidence="13" id="KW-1015">Disulfide bond</keyword>
<organism evidence="17 18">
    <name type="scientific">Eleusine coracana subsp. coracana</name>
    <dbReference type="NCBI Taxonomy" id="191504"/>
    <lineage>
        <taxon>Eukaryota</taxon>
        <taxon>Viridiplantae</taxon>
        <taxon>Streptophyta</taxon>
        <taxon>Embryophyta</taxon>
        <taxon>Tracheophyta</taxon>
        <taxon>Spermatophyta</taxon>
        <taxon>Magnoliopsida</taxon>
        <taxon>Liliopsida</taxon>
        <taxon>Poales</taxon>
        <taxon>Poaceae</taxon>
        <taxon>PACMAD clade</taxon>
        <taxon>Chloridoideae</taxon>
        <taxon>Cynodonteae</taxon>
        <taxon>Eleusininae</taxon>
        <taxon>Eleusine</taxon>
    </lineage>
</organism>
<reference evidence="17" key="1">
    <citation type="journal article" date="2018" name="DNA Res.">
        <title>Multiple hybrid de novo genome assembly of finger millet, an orphan allotetraploid crop.</title>
        <authorList>
            <person name="Hatakeyama M."/>
            <person name="Aluri S."/>
            <person name="Balachadran M.T."/>
            <person name="Sivarajan S.R."/>
            <person name="Patrignani A."/>
            <person name="Gruter S."/>
            <person name="Poveda L."/>
            <person name="Shimizu-Inatsugi R."/>
            <person name="Baeten J."/>
            <person name="Francoijs K.J."/>
            <person name="Nataraja K.N."/>
            <person name="Reddy Y.A.N."/>
            <person name="Phadnis S."/>
            <person name="Ravikumar R.L."/>
            <person name="Schlapbach R."/>
            <person name="Sreeman S.M."/>
            <person name="Shimizu K.K."/>
        </authorList>
    </citation>
    <scope>NUCLEOTIDE SEQUENCE</scope>
</reference>
<feature type="disulfide bond" evidence="13">
    <location>
        <begin position="13"/>
        <end position="18"/>
    </location>
</feature>
<evidence type="ECO:0000256" key="3">
    <source>
        <dbReference type="ARBA" id="ARBA00006873"/>
    </source>
</evidence>
<comment type="cofactor">
    <cofactor evidence="11 14">
        <name>Ca(2+)</name>
        <dbReference type="ChEBI" id="CHEBI:29108"/>
    </cofactor>
    <text evidence="11 14">Binds 2 calcium ions per subunit.</text>
</comment>
<evidence type="ECO:0000256" key="6">
    <source>
        <dbReference type="ARBA" id="ARBA00022723"/>
    </source>
</evidence>
<evidence type="ECO:0000256" key="13">
    <source>
        <dbReference type="PIRSR" id="PIRSR600823-5"/>
    </source>
</evidence>
<reference evidence="17" key="2">
    <citation type="submission" date="2021-12" db="EMBL/GenBank/DDBJ databases">
        <title>Resequencing data analysis of finger millet.</title>
        <authorList>
            <person name="Hatakeyama M."/>
            <person name="Aluri S."/>
            <person name="Balachadran M.T."/>
            <person name="Sivarajan S.R."/>
            <person name="Poveda L."/>
            <person name="Shimizu-Inatsugi R."/>
            <person name="Schlapbach R."/>
            <person name="Sreeman S.M."/>
            <person name="Shimizu K.K."/>
        </authorList>
    </citation>
    <scope>NUCLEOTIDE SEQUENCE</scope>
</reference>
<dbReference type="PANTHER" id="PTHR31388:SF247">
    <property type="entry name" value="PEROXIDASE"/>
    <property type="match status" value="1"/>
</dbReference>
<evidence type="ECO:0000256" key="4">
    <source>
        <dbReference type="ARBA" id="ARBA00022559"/>
    </source>
</evidence>
<dbReference type="InterPro" id="IPR010255">
    <property type="entry name" value="Haem_peroxidase_sf"/>
</dbReference>
<dbReference type="GO" id="GO:0140825">
    <property type="term" value="F:lactoperoxidase activity"/>
    <property type="evidence" value="ECO:0007669"/>
    <property type="project" value="UniProtKB-EC"/>
</dbReference>
<keyword evidence="5 14" id="KW-0349">Heme</keyword>
<gene>
    <name evidence="17" type="primary">ga07009</name>
    <name evidence="17" type="ORF">PR202_ga07009</name>
</gene>
<evidence type="ECO:0000256" key="1">
    <source>
        <dbReference type="ARBA" id="ARBA00000189"/>
    </source>
</evidence>
<comment type="catalytic activity">
    <reaction evidence="1 14">
        <text>2 a phenolic donor + H2O2 = 2 a phenolic radical donor + 2 H2O</text>
        <dbReference type="Rhea" id="RHEA:56136"/>
        <dbReference type="ChEBI" id="CHEBI:15377"/>
        <dbReference type="ChEBI" id="CHEBI:16240"/>
        <dbReference type="ChEBI" id="CHEBI:139520"/>
        <dbReference type="ChEBI" id="CHEBI:139521"/>
        <dbReference type="EC" id="1.11.1.7"/>
    </reaction>
</comment>
<feature type="region of interest" description="Disordered" evidence="15">
    <location>
        <begin position="112"/>
        <end position="228"/>
    </location>
</feature>
<evidence type="ECO:0000256" key="2">
    <source>
        <dbReference type="ARBA" id="ARBA00004613"/>
    </source>
</evidence>
<dbReference type="EMBL" id="BQKI01000003">
    <property type="protein sequence ID" value="GJM90704.1"/>
    <property type="molecule type" value="Genomic_DNA"/>
</dbReference>
<dbReference type="PANTHER" id="PTHR31388">
    <property type="entry name" value="PEROXIDASE 72-RELATED"/>
    <property type="match status" value="1"/>
</dbReference>
<dbReference type="InterPro" id="IPR000823">
    <property type="entry name" value="Peroxidase_pln"/>
</dbReference>
<keyword evidence="9 14" id="KW-0408">Iron</keyword>
<evidence type="ECO:0000256" key="5">
    <source>
        <dbReference type="ARBA" id="ARBA00022617"/>
    </source>
</evidence>
<dbReference type="InterPro" id="IPR002016">
    <property type="entry name" value="Haem_peroxidase"/>
</dbReference>
<protein>
    <recommendedName>
        <fullName evidence="14">Peroxidase</fullName>
        <ecNumber evidence="14">1.11.1.7</ecNumber>
    </recommendedName>
</protein>
<proteinExistence type="inferred from homology"/>
<dbReference type="Proteomes" id="UP001054889">
    <property type="component" value="Unassembled WGS sequence"/>
</dbReference>
<feature type="site" description="Transition state stabilizer" evidence="12">
    <location>
        <position position="7"/>
    </location>
</feature>
<evidence type="ECO:0000256" key="11">
    <source>
        <dbReference type="PIRSR" id="PIRSR600823-3"/>
    </source>
</evidence>
<evidence type="ECO:0000256" key="7">
    <source>
        <dbReference type="ARBA" id="ARBA00022837"/>
    </source>
</evidence>
<dbReference type="GO" id="GO:0006979">
    <property type="term" value="P:response to oxidative stress"/>
    <property type="evidence" value="ECO:0007669"/>
    <property type="project" value="UniProtKB-UniRule"/>
</dbReference>
<name>A0AAV5BWC7_ELECO</name>
<feature type="domain" description="Plant heme peroxidase family profile" evidence="16">
    <location>
        <begin position="1"/>
        <end position="409"/>
    </location>
</feature>
<dbReference type="PRINTS" id="PR00461">
    <property type="entry name" value="PLPEROXIDASE"/>
</dbReference>
<feature type="binding site" evidence="11">
    <location>
        <position position="12"/>
    </location>
    <ligand>
        <name>Ca(2+)</name>
        <dbReference type="ChEBI" id="CHEBI:29108"/>
        <label>1</label>
    </ligand>
</feature>
<evidence type="ECO:0000256" key="8">
    <source>
        <dbReference type="ARBA" id="ARBA00023002"/>
    </source>
</evidence>
<dbReference type="GO" id="GO:0042744">
    <property type="term" value="P:hydrogen peroxide catabolic process"/>
    <property type="evidence" value="ECO:0007669"/>
    <property type="project" value="UniProtKB-KW"/>
</dbReference>
<comment type="similarity">
    <text evidence="14">Belongs to the peroxidase family. Classical plant (class III) peroxidase subfamily.</text>
</comment>
<dbReference type="GO" id="GO:0005576">
    <property type="term" value="C:extracellular region"/>
    <property type="evidence" value="ECO:0007669"/>
    <property type="project" value="UniProtKB-SubCell"/>
</dbReference>
<dbReference type="InterPro" id="IPR019793">
    <property type="entry name" value="Peroxidases_heam-ligand_BS"/>
</dbReference>
<evidence type="ECO:0000256" key="9">
    <source>
        <dbReference type="ARBA" id="ARBA00023004"/>
    </source>
</evidence>
<accession>A0AAV5BWC7</accession>
<dbReference type="Pfam" id="PF00141">
    <property type="entry name" value="peroxidase"/>
    <property type="match status" value="2"/>
</dbReference>
<dbReference type="GO" id="GO:0020037">
    <property type="term" value="F:heme binding"/>
    <property type="evidence" value="ECO:0007669"/>
    <property type="project" value="UniProtKB-UniRule"/>
</dbReference>
<feature type="compositionally biased region" description="Low complexity" evidence="15">
    <location>
        <begin position="163"/>
        <end position="172"/>
    </location>
</feature>
<keyword evidence="14" id="KW-0964">Secreted</keyword>
<comment type="similarity">
    <text evidence="3">Belongs to the peroxidase family. Ascorbate peroxidase subfamily.</text>
</comment>
<evidence type="ECO:0000313" key="17">
    <source>
        <dbReference type="EMBL" id="GJM90704.1"/>
    </source>
</evidence>
<comment type="subcellular location">
    <subcellularLocation>
        <location evidence="2 14">Secreted</location>
    </subcellularLocation>
</comment>
<dbReference type="PROSITE" id="PS50873">
    <property type="entry name" value="PEROXIDASE_4"/>
    <property type="match status" value="1"/>
</dbReference>
<keyword evidence="18" id="KW-1185">Reference proteome</keyword>
<dbReference type="GO" id="GO:0046872">
    <property type="term" value="F:metal ion binding"/>
    <property type="evidence" value="ECO:0007669"/>
    <property type="project" value="UniProtKB-UniRule"/>
</dbReference>
<keyword evidence="8 14" id="KW-0560">Oxidoreductase</keyword>
<dbReference type="PRINTS" id="PR00458">
    <property type="entry name" value="PEROXIDASE"/>
</dbReference>
<feature type="binding site" evidence="11">
    <location>
        <position position="34"/>
    </location>
    <ligand>
        <name>Ca(2+)</name>
        <dbReference type="ChEBI" id="CHEBI:29108"/>
        <label>1</label>
    </ligand>
</feature>
<sequence>MAASVLRLHFQDCFVQGCDGSILLDDVDGTFTGEKTADMNINSVRGFEVIYQIKANVEALCPGVVSCADILALAARDFTVACYLILFSSSLPLSSLSSLPLSPERDVDLPPACVSSAPSLRRPTRATASPRAAAPHPPCAASTAGRLPRAPSALHPPHDTSLACARSGARPAGRGGAGGWARRSSVLPSASPIPSPKRAQHTPSVPSRVPPPRRSAGKARGGSGRPPPALLLLATLVLRERGEELRSRGHDFYGGWREWERLREANTDLPSPSTSNLNELIAAFTKKGPPPPREMVALSGAHTIDPTYGETLQSRCSRTSGDDNLTPLDVTSPDSFDGSYFRDLFRQKGLFHSDQALFDRGSTSVFVSVYASSEVLFRSDFANAMVKMSELNPLTGSDGQVRTNCRPLL</sequence>
<evidence type="ECO:0000256" key="10">
    <source>
        <dbReference type="ARBA" id="ARBA00023324"/>
    </source>
</evidence>